<comment type="caution">
    <text evidence="1">The sequence shown here is derived from an EMBL/GenBank/DDBJ whole genome shotgun (WGS) entry which is preliminary data.</text>
</comment>
<evidence type="ECO:0000313" key="2">
    <source>
        <dbReference type="Proteomes" id="UP001054945"/>
    </source>
</evidence>
<protein>
    <submittedName>
        <fullName evidence="1">Uncharacterized protein</fullName>
    </submittedName>
</protein>
<accession>A0AAV4N8N5</accession>
<dbReference type="Proteomes" id="UP001054945">
    <property type="component" value="Unassembled WGS sequence"/>
</dbReference>
<gene>
    <name evidence="1" type="ORF">CEXT_505191</name>
</gene>
<dbReference type="AlphaFoldDB" id="A0AAV4N8N5"/>
<dbReference type="EMBL" id="BPLR01020650">
    <property type="protein sequence ID" value="GIX81062.1"/>
    <property type="molecule type" value="Genomic_DNA"/>
</dbReference>
<evidence type="ECO:0000313" key="1">
    <source>
        <dbReference type="EMBL" id="GIX81062.1"/>
    </source>
</evidence>
<reference evidence="1 2" key="1">
    <citation type="submission" date="2021-06" db="EMBL/GenBank/DDBJ databases">
        <title>Caerostris extrusa draft genome.</title>
        <authorList>
            <person name="Kono N."/>
            <person name="Arakawa K."/>
        </authorList>
    </citation>
    <scope>NUCLEOTIDE SEQUENCE [LARGE SCALE GENOMIC DNA]</scope>
</reference>
<name>A0AAV4N8N5_CAEEX</name>
<sequence>MICDGLITFFAKSIRGSLVPVSKVDKTEKSEGISAIQCTLHRISYGRSSPIRHAKAECTPIRYAMKGAFPYDSQCLAVNSQCLALT</sequence>
<keyword evidence="2" id="KW-1185">Reference proteome</keyword>
<organism evidence="1 2">
    <name type="scientific">Caerostris extrusa</name>
    <name type="common">Bark spider</name>
    <name type="synonym">Caerostris bankana</name>
    <dbReference type="NCBI Taxonomy" id="172846"/>
    <lineage>
        <taxon>Eukaryota</taxon>
        <taxon>Metazoa</taxon>
        <taxon>Ecdysozoa</taxon>
        <taxon>Arthropoda</taxon>
        <taxon>Chelicerata</taxon>
        <taxon>Arachnida</taxon>
        <taxon>Araneae</taxon>
        <taxon>Araneomorphae</taxon>
        <taxon>Entelegynae</taxon>
        <taxon>Araneoidea</taxon>
        <taxon>Araneidae</taxon>
        <taxon>Caerostris</taxon>
    </lineage>
</organism>
<proteinExistence type="predicted"/>